<dbReference type="InterPro" id="IPR017508">
    <property type="entry name" value="HipA_N1"/>
</dbReference>
<protein>
    <submittedName>
        <fullName evidence="6">Type II toxin-antitoxin system HipA family toxin</fullName>
    </submittedName>
</protein>
<dbReference type="AlphaFoldDB" id="A0A437LY56"/>
<evidence type="ECO:0000256" key="1">
    <source>
        <dbReference type="ARBA" id="ARBA00010164"/>
    </source>
</evidence>
<evidence type="ECO:0000256" key="2">
    <source>
        <dbReference type="ARBA" id="ARBA00022679"/>
    </source>
</evidence>
<evidence type="ECO:0000313" key="7">
    <source>
        <dbReference type="Proteomes" id="UP000282971"/>
    </source>
</evidence>
<dbReference type="GO" id="GO:0004674">
    <property type="term" value="F:protein serine/threonine kinase activity"/>
    <property type="evidence" value="ECO:0007669"/>
    <property type="project" value="TreeGrafter"/>
</dbReference>
<evidence type="ECO:0000256" key="3">
    <source>
        <dbReference type="ARBA" id="ARBA00022777"/>
    </source>
</evidence>
<dbReference type="PANTHER" id="PTHR37419">
    <property type="entry name" value="SERINE/THREONINE-PROTEIN KINASE TOXIN HIPA"/>
    <property type="match status" value="1"/>
</dbReference>
<dbReference type="InterPro" id="IPR052028">
    <property type="entry name" value="HipA_Ser/Thr_kinase"/>
</dbReference>
<dbReference type="Proteomes" id="UP000282971">
    <property type="component" value="Unassembled WGS sequence"/>
</dbReference>
<dbReference type="CDD" id="cd17808">
    <property type="entry name" value="HipA_Ec_like"/>
    <property type="match status" value="1"/>
</dbReference>
<comment type="similarity">
    <text evidence="1">Belongs to the HipA Ser/Thr kinase family.</text>
</comment>
<accession>A0A437LY56</accession>
<dbReference type="Pfam" id="PF07804">
    <property type="entry name" value="HipA_C"/>
    <property type="match status" value="1"/>
</dbReference>
<name>A0A437LY56_9SPHN</name>
<gene>
    <name evidence="6" type="ORF">EOD43_18755</name>
</gene>
<sequence length="443" mass="48329">MVRRRTHIPLNVLINGRLVGRLEKEPSGAVSFQYDQSWLDWPHAFAASLSLPLRTAVYRGALVNAVFDNLLPDNANIRRRVAERTGAEGADPYSLLARIGRDCVGAMQFLPDGTDGGADGTIVAEPLSDANIEAILADLAIAPLGIDADQDFRISIAGAQEKTALLRHEGQWLRPLATTPTTHILKPQLGQIPTSTGMVDMTASVDNEHYCLALLRAFGLPVANTEIATFGKRRVLVVERFDRQWRPDGRLLRVPQEDCCQALGIASSQKYQSEGGPGATDILNLLGSSDDPAADQAAFFASQIIFWLIGATDGHAKNFSLFLRPGGGFRLAPFYDVLTAQMAADRDQLTRKNFRLAMAAGDSRHYRLDEVMGRHFVQTARKTRMGPTPIGKVVIDIRAKADIASDIALKAMPADFAEEVHASVSAAIRRRLDRLDTALAELE</sequence>
<keyword evidence="2" id="KW-0808">Transferase</keyword>
<dbReference type="InterPro" id="IPR012893">
    <property type="entry name" value="HipA-like_C"/>
</dbReference>
<dbReference type="PANTHER" id="PTHR37419:SF1">
    <property type="entry name" value="SERINE_THREONINE-PROTEIN KINASE TOXIN HIPA"/>
    <property type="match status" value="1"/>
</dbReference>
<dbReference type="NCBIfam" id="TIGR03071">
    <property type="entry name" value="couple_hipA"/>
    <property type="match status" value="1"/>
</dbReference>
<keyword evidence="3" id="KW-0418">Kinase</keyword>
<dbReference type="OrthoDB" id="9805913at2"/>
<organism evidence="6 7">
    <name type="scientific">Sphingomonas crocodyli</name>
    <dbReference type="NCBI Taxonomy" id="1979270"/>
    <lineage>
        <taxon>Bacteria</taxon>
        <taxon>Pseudomonadati</taxon>
        <taxon>Pseudomonadota</taxon>
        <taxon>Alphaproteobacteria</taxon>
        <taxon>Sphingomonadales</taxon>
        <taxon>Sphingomonadaceae</taxon>
        <taxon>Sphingomonas</taxon>
    </lineage>
</organism>
<feature type="domain" description="HipA-like C-terminal" evidence="4">
    <location>
        <begin position="154"/>
        <end position="397"/>
    </location>
</feature>
<dbReference type="Pfam" id="PF13657">
    <property type="entry name" value="Couple_hipA"/>
    <property type="match status" value="1"/>
</dbReference>
<feature type="domain" description="HipA N-terminal subdomain 1" evidence="5">
    <location>
        <begin position="10"/>
        <end position="109"/>
    </location>
</feature>
<proteinExistence type="inferred from homology"/>
<keyword evidence="7" id="KW-1185">Reference proteome</keyword>
<evidence type="ECO:0000313" key="6">
    <source>
        <dbReference type="EMBL" id="RVT90312.1"/>
    </source>
</evidence>
<comment type="caution">
    <text evidence="6">The sequence shown here is derived from an EMBL/GenBank/DDBJ whole genome shotgun (WGS) entry which is preliminary data.</text>
</comment>
<evidence type="ECO:0000259" key="5">
    <source>
        <dbReference type="Pfam" id="PF13657"/>
    </source>
</evidence>
<evidence type="ECO:0000259" key="4">
    <source>
        <dbReference type="Pfam" id="PF07804"/>
    </source>
</evidence>
<dbReference type="RefSeq" id="WP_127745569.1">
    <property type="nucleotide sequence ID" value="NZ_SACN01000003.1"/>
</dbReference>
<dbReference type="EMBL" id="SACN01000003">
    <property type="protein sequence ID" value="RVT90312.1"/>
    <property type="molecule type" value="Genomic_DNA"/>
</dbReference>
<dbReference type="GO" id="GO:0005829">
    <property type="term" value="C:cytosol"/>
    <property type="evidence" value="ECO:0007669"/>
    <property type="project" value="TreeGrafter"/>
</dbReference>
<reference evidence="6 7" key="1">
    <citation type="submission" date="2019-01" db="EMBL/GenBank/DDBJ databases">
        <authorList>
            <person name="Chen W.-M."/>
        </authorList>
    </citation>
    <scope>NUCLEOTIDE SEQUENCE [LARGE SCALE GENOMIC DNA]</scope>
    <source>
        <strain evidence="6 7">CCP-7</strain>
    </source>
</reference>